<dbReference type="Gene3D" id="3.40.50.1220">
    <property type="entry name" value="TPP-binding domain"/>
    <property type="match status" value="1"/>
</dbReference>
<comment type="cofactor">
    <cofactor evidence="6">
        <name>Mg(2+)</name>
        <dbReference type="ChEBI" id="CHEBI:18420"/>
    </cofactor>
    <cofactor evidence="6">
        <name>Mn(2+)</name>
        <dbReference type="ChEBI" id="CHEBI:29035"/>
    </cofactor>
</comment>
<keyword evidence="6" id="KW-0474">Menaquinone biosynthesis</keyword>
<evidence type="ECO:0000256" key="3">
    <source>
        <dbReference type="ARBA" id="ARBA00022842"/>
    </source>
</evidence>
<evidence type="ECO:0000313" key="8">
    <source>
        <dbReference type="EMBL" id="BCT77310.1"/>
    </source>
</evidence>
<dbReference type="RefSeq" id="WP_229230024.1">
    <property type="nucleotide sequence ID" value="NZ_AP024525.1"/>
</dbReference>
<dbReference type="EC" id="2.2.1.9" evidence="6"/>
<comment type="similarity">
    <text evidence="6">Belongs to the TPP enzyme family. MenD subfamily.</text>
</comment>
<comment type="pathway">
    <text evidence="6">Quinol/quinone metabolism; 1,4-dihydroxy-2-naphthoate biosynthesis; 1,4-dihydroxy-2-naphthoate from chorismate: step 2/7.</text>
</comment>
<gene>
    <name evidence="6 8" type="primary">menD</name>
    <name evidence="8" type="ORF">SCMU_31520</name>
</gene>
<sequence>MSPLSSLDAAREAVNELLAGGVRCVVVCPGSRSAPLAYALAEAEGRGHLELAVRIDERAGGFTALGAALSSGRPTAVVTTSGSAVGNLVPAVMEANHAEVPLVVLSADRPEELHGTGANQTTDQFDLFGDHVRFAASVQAGASPSSSVRTALSAATGALEGVPAGPVQLNLCFREPLAPDDGWEPPLGGWDAPPVQPYAYRRPPVGALGGLPPRRTVVLAGHGAGPLAEAFAAAHGLPLLAEPSSNARFGGHAVGPYRLLLDASPGDRIERVVLFGRPTLSRPVTRLLAREGVQTALYHARPAAWFREGKRRERLIEDLDVLSDFAGRGAEGWLDAWLLAGAAAQEAVDRTLAGTGTLTGPRLAQLVWENARGQLMLGSSNGIRDVDLAAPPAPQPGARVFANRGLSGIDGTVSTASGLWLGRRVETTVFLGDVTLLHDAGGLLLGEGEAEPELRVVVLNDAGGAIFGLLEHGRVGGEPGHPGAAVAVERLFGTPHRADLRALAAAYGVRHTLVRTTAEAADALSAPRRAGREIIEARVDRSGLRALHERIKAAVADSLAPQDRLGYN</sequence>
<evidence type="ECO:0000256" key="1">
    <source>
        <dbReference type="ARBA" id="ARBA00022679"/>
    </source>
</evidence>
<evidence type="ECO:0000259" key="7">
    <source>
        <dbReference type="Pfam" id="PF02776"/>
    </source>
</evidence>
<keyword evidence="2 6" id="KW-0479">Metal-binding</keyword>
<protein>
    <recommendedName>
        <fullName evidence="6">2-succinyl-5-enolpyruvyl-6-hydroxy-3-cyclohexene-1-carboxylate synthase</fullName>
        <shortName evidence="6">SEPHCHC synthase</shortName>
        <ecNumber evidence="6">2.2.1.9</ecNumber>
    </recommendedName>
    <alternativeName>
        <fullName evidence="6">Menaquinone biosynthesis protein MenD</fullName>
    </alternativeName>
</protein>
<comment type="subunit">
    <text evidence="6">Homodimer.</text>
</comment>
<dbReference type="PIRSF" id="PIRSF004983">
    <property type="entry name" value="MenD"/>
    <property type="match status" value="1"/>
</dbReference>
<organism evidence="8 9">
    <name type="scientific">Sinomonas cyclohexanicum</name>
    <name type="common">Corynebacterium cyclohexanicum</name>
    <dbReference type="NCBI Taxonomy" id="322009"/>
    <lineage>
        <taxon>Bacteria</taxon>
        <taxon>Bacillati</taxon>
        <taxon>Actinomycetota</taxon>
        <taxon>Actinomycetes</taxon>
        <taxon>Micrococcales</taxon>
        <taxon>Micrococcaceae</taxon>
        <taxon>Sinomonas</taxon>
    </lineage>
</organism>
<dbReference type="PANTHER" id="PTHR42916">
    <property type="entry name" value="2-SUCCINYL-5-ENOLPYRUVYL-6-HYDROXY-3-CYCLOHEXENE-1-CARBOXYLATE SYNTHASE"/>
    <property type="match status" value="1"/>
</dbReference>
<reference evidence="8 9" key="1">
    <citation type="journal article" date="2021" name="J. Biosci. Bioeng.">
        <title>Identification and characterization of a chc gene cluster responsible for the aromatization pathway of cyclohexanecarboxylate degradation in Sinomonas cyclohexanicum ATCC 51369.</title>
        <authorList>
            <person name="Yamamoto T."/>
            <person name="Hasegawa Y."/>
            <person name="Lau P.C.K."/>
            <person name="Iwaki H."/>
        </authorList>
    </citation>
    <scope>NUCLEOTIDE SEQUENCE [LARGE SCALE GENOMIC DNA]</scope>
    <source>
        <strain evidence="8 9">ATCC 51369</strain>
    </source>
</reference>
<comment type="pathway">
    <text evidence="6">Quinol/quinone metabolism; menaquinone biosynthesis.</text>
</comment>
<comment type="catalytic activity">
    <reaction evidence="6">
        <text>isochorismate + 2-oxoglutarate + H(+) = 5-enolpyruvoyl-6-hydroxy-2-succinyl-cyclohex-3-ene-1-carboxylate + CO2</text>
        <dbReference type="Rhea" id="RHEA:25593"/>
        <dbReference type="ChEBI" id="CHEBI:15378"/>
        <dbReference type="ChEBI" id="CHEBI:16526"/>
        <dbReference type="ChEBI" id="CHEBI:16810"/>
        <dbReference type="ChEBI" id="CHEBI:29780"/>
        <dbReference type="ChEBI" id="CHEBI:58818"/>
        <dbReference type="EC" id="2.2.1.9"/>
    </reaction>
</comment>
<evidence type="ECO:0000313" key="9">
    <source>
        <dbReference type="Proteomes" id="UP001319861"/>
    </source>
</evidence>
<evidence type="ECO:0000256" key="6">
    <source>
        <dbReference type="HAMAP-Rule" id="MF_01659"/>
    </source>
</evidence>
<accession>A0ABM7PYC2</accession>
<keyword evidence="9" id="KW-1185">Reference proteome</keyword>
<evidence type="ECO:0000256" key="5">
    <source>
        <dbReference type="ARBA" id="ARBA00023211"/>
    </source>
</evidence>
<feature type="domain" description="Thiamine pyrophosphate enzyme N-terminal TPP-binding" evidence="7">
    <location>
        <begin position="13"/>
        <end position="126"/>
    </location>
</feature>
<keyword evidence="5 6" id="KW-0464">Manganese</keyword>
<proteinExistence type="inferred from homology"/>
<dbReference type="InterPro" id="IPR004433">
    <property type="entry name" value="MenaQ_synth_MenD"/>
</dbReference>
<dbReference type="Gene3D" id="3.40.50.970">
    <property type="match status" value="2"/>
</dbReference>
<comment type="cofactor">
    <cofactor evidence="6">
        <name>thiamine diphosphate</name>
        <dbReference type="ChEBI" id="CHEBI:58937"/>
    </cofactor>
    <text evidence="6">Binds 1 thiamine pyrophosphate per subunit.</text>
</comment>
<evidence type="ECO:0000256" key="4">
    <source>
        <dbReference type="ARBA" id="ARBA00023052"/>
    </source>
</evidence>
<keyword evidence="4 6" id="KW-0786">Thiamine pyrophosphate</keyword>
<dbReference type="CDD" id="cd07037">
    <property type="entry name" value="TPP_PYR_MenD"/>
    <property type="match status" value="1"/>
</dbReference>
<dbReference type="InterPro" id="IPR029061">
    <property type="entry name" value="THDP-binding"/>
</dbReference>
<dbReference type="PANTHER" id="PTHR42916:SF1">
    <property type="entry name" value="PROTEIN PHYLLO, CHLOROPLASTIC"/>
    <property type="match status" value="1"/>
</dbReference>
<comment type="function">
    <text evidence="6">Catalyzes the thiamine diphosphate-dependent decarboxylation of 2-oxoglutarate and the subsequent addition of the resulting succinic semialdehyde-thiamine pyrophosphate anion to isochorismate to yield 2-succinyl-5-enolpyruvyl-6-hydroxy-3-cyclohexene-1-carboxylate (SEPHCHC).</text>
</comment>
<keyword evidence="1 6" id="KW-0808">Transferase</keyword>
<dbReference type="InterPro" id="IPR012001">
    <property type="entry name" value="Thiamin_PyroP_enz_TPP-bd_dom"/>
</dbReference>
<dbReference type="Proteomes" id="UP001319861">
    <property type="component" value="Chromosome"/>
</dbReference>
<keyword evidence="3 6" id="KW-0460">Magnesium</keyword>
<dbReference type="Pfam" id="PF02776">
    <property type="entry name" value="TPP_enzyme_N"/>
    <property type="match status" value="1"/>
</dbReference>
<dbReference type="EMBL" id="AP024525">
    <property type="protein sequence ID" value="BCT77310.1"/>
    <property type="molecule type" value="Genomic_DNA"/>
</dbReference>
<name>A0ABM7PYC2_SINCY</name>
<evidence type="ECO:0000256" key="2">
    <source>
        <dbReference type="ARBA" id="ARBA00022723"/>
    </source>
</evidence>
<dbReference type="SUPFAM" id="SSF52518">
    <property type="entry name" value="Thiamin diphosphate-binding fold (THDP-binding)"/>
    <property type="match status" value="2"/>
</dbReference>
<dbReference type="NCBIfam" id="TIGR00173">
    <property type="entry name" value="menD"/>
    <property type="match status" value="1"/>
</dbReference>
<dbReference type="HAMAP" id="MF_01659">
    <property type="entry name" value="MenD"/>
    <property type="match status" value="1"/>
</dbReference>